<protein>
    <recommendedName>
        <fullName evidence="9">Polysaccharide biosynthesis protein C-terminal domain-containing protein</fullName>
    </recommendedName>
</protein>
<keyword evidence="3 6" id="KW-0812">Transmembrane</keyword>
<evidence type="ECO:0000313" key="8">
    <source>
        <dbReference type="Proteomes" id="UP000265581"/>
    </source>
</evidence>
<keyword evidence="8" id="KW-1185">Reference proteome</keyword>
<evidence type="ECO:0000256" key="4">
    <source>
        <dbReference type="ARBA" id="ARBA00022989"/>
    </source>
</evidence>
<comment type="subcellular location">
    <subcellularLocation>
        <location evidence="1">Cell membrane</location>
        <topology evidence="1">Multi-pass membrane protein</topology>
    </subcellularLocation>
</comment>
<organism evidence="7 8">
    <name type="scientific">Aeromicrobium endophyticum</name>
    <dbReference type="NCBI Taxonomy" id="2292704"/>
    <lineage>
        <taxon>Bacteria</taxon>
        <taxon>Bacillati</taxon>
        <taxon>Actinomycetota</taxon>
        <taxon>Actinomycetes</taxon>
        <taxon>Propionibacteriales</taxon>
        <taxon>Nocardioidaceae</taxon>
        <taxon>Aeromicrobium</taxon>
    </lineage>
</organism>
<gene>
    <name evidence="7" type="ORF">DX116_05290</name>
</gene>
<dbReference type="AlphaFoldDB" id="A0A371PBQ7"/>
<accession>A0A371PBQ7</accession>
<name>A0A371PBQ7_9ACTN</name>
<dbReference type="EMBL" id="QUBR01000001">
    <property type="protein sequence ID" value="REK73006.1"/>
    <property type="molecule type" value="Genomic_DNA"/>
</dbReference>
<keyword evidence="4 6" id="KW-1133">Transmembrane helix</keyword>
<dbReference type="PANTHER" id="PTHR30250">
    <property type="entry name" value="PST FAMILY PREDICTED COLANIC ACID TRANSPORTER"/>
    <property type="match status" value="1"/>
</dbReference>
<keyword evidence="2" id="KW-1003">Cell membrane</keyword>
<evidence type="ECO:0000256" key="3">
    <source>
        <dbReference type="ARBA" id="ARBA00022692"/>
    </source>
</evidence>
<proteinExistence type="predicted"/>
<evidence type="ECO:0008006" key="9">
    <source>
        <dbReference type="Google" id="ProtNLM"/>
    </source>
</evidence>
<sequence>MASAVYAATTGLSSSWYFVGLGDPKRLFFLESLPRLSGTVIGVSLVYTTGTIILMPLTQVVSALGAVYLVFRFVRHQHLESSPERPSARTTRDRLRSQSPLVGTAGMAAIYSGMPMILVAKFDPAGLVAYGMADRLRGYAIIALTPVDQILQGWVPRGGRDDLRRRIRVALQTSFVLAIFCGIGFALLARPLADFLSGGKIAVPTDLVVPIAMILAVVTMSHCVGLACLMALGARSALLHSTGIGFFFGVPAVTFAALHTGAVAVAWTILAIEVCVCAYQTSALILRMRELA</sequence>
<dbReference type="PANTHER" id="PTHR30250:SF11">
    <property type="entry name" value="O-ANTIGEN TRANSPORTER-RELATED"/>
    <property type="match status" value="1"/>
</dbReference>
<evidence type="ECO:0000256" key="6">
    <source>
        <dbReference type="SAM" id="Phobius"/>
    </source>
</evidence>
<reference evidence="7 8" key="1">
    <citation type="submission" date="2018-08" db="EMBL/GenBank/DDBJ databases">
        <title>Aeromicrobium sp. M2KJ-4, whole genome shotgun sequence.</title>
        <authorList>
            <person name="Tuo L."/>
        </authorList>
    </citation>
    <scope>NUCLEOTIDE SEQUENCE [LARGE SCALE GENOMIC DNA]</scope>
    <source>
        <strain evidence="7 8">M2KJ-4</strain>
    </source>
</reference>
<evidence type="ECO:0000313" key="7">
    <source>
        <dbReference type="EMBL" id="REK73006.1"/>
    </source>
</evidence>
<feature type="transmembrane region" description="Helical" evidence="6">
    <location>
        <begin position="264"/>
        <end position="286"/>
    </location>
</feature>
<keyword evidence="5 6" id="KW-0472">Membrane</keyword>
<evidence type="ECO:0000256" key="2">
    <source>
        <dbReference type="ARBA" id="ARBA00022475"/>
    </source>
</evidence>
<comment type="caution">
    <text evidence="7">The sequence shown here is derived from an EMBL/GenBank/DDBJ whole genome shotgun (WGS) entry which is preliminary data.</text>
</comment>
<feature type="transmembrane region" description="Helical" evidence="6">
    <location>
        <begin position="237"/>
        <end position="258"/>
    </location>
</feature>
<feature type="transmembrane region" description="Helical" evidence="6">
    <location>
        <begin position="167"/>
        <end position="187"/>
    </location>
</feature>
<evidence type="ECO:0000256" key="5">
    <source>
        <dbReference type="ARBA" id="ARBA00023136"/>
    </source>
</evidence>
<dbReference type="InterPro" id="IPR050833">
    <property type="entry name" value="Poly_Biosynth_Transport"/>
</dbReference>
<dbReference type="Proteomes" id="UP000265581">
    <property type="component" value="Unassembled WGS sequence"/>
</dbReference>
<feature type="transmembrane region" description="Helical" evidence="6">
    <location>
        <begin position="207"/>
        <end position="230"/>
    </location>
</feature>
<dbReference type="GO" id="GO:0005886">
    <property type="term" value="C:plasma membrane"/>
    <property type="evidence" value="ECO:0007669"/>
    <property type="project" value="UniProtKB-SubCell"/>
</dbReference>
<feature type="transmembrane region" description="Helical" evidence="6">
    <location>
        <begin position="44"/>
        <end position="71"/>
    </location>
</feature>
<evidence type="ECO:0000256" key="1">
    <source>
        <dbReference type="ARBA" id="ARBA00004651"/>
    </source>
</evidence>